<organism evidence="2 3">
    <name type="scientific">Protopolystoma xenopodis</name>
    <dbReference type="NCBI Taxonomy" id="117903"/>
    <lineage>
        <taxon>Eukaryota</taxon>
        <taxon>Metazoa</taxon>
        <taxon>Spiralia</taxon>
        <taxon>Lophotrochozoa</taxon>
        <taxon>Platyhelminthes</taxon>
        <taxon>Monogenea</taxon>
        <taxon>Polyopisthocotylea</taxon>
        <taxon>Polystomatidea</taxon>
        <taxon>Polystomatidae</taxon>
        <taxon>Protopolystoma</taxon>
    </lineage>
</organism>
<sequence>IFFNIALRGLFFLAEGITFTWLILRRPGAVIDASCQSLSDTFWLPHSSADLESYWLAFPPDWIFKSHSLLAFLSYLARMLCLAPYWLVSLAWLGICQAAMNLTRLVCCKYGSNRIGVPSWSAFGTEGFVN</sequence>
<accession>A0A3S5AQ06</accession>
<dbReference type="Proteomes" id="UP000784294">
    <property type="component" value="Unassembled WGS sequence"/>
</dbReference>
<dbReference type="EMBL" id="CAAALY010100768">
    <property type="protein sequence ID" value="VEL29158.1"/>
    <property type="molecule type" value="Genomic_DNA"/>
</dbReference>
<dbReference type="AlphaFoldDB" id="A0A3S5AQ06"/>
<evidence type="ECO:0000313" key="3">
    <source>
        <dbReference type="Proteomes" id="UP000784294"/>
    </source>
</evidence>
<keyword evidence="1" id="KW-0812">Transmembrane</keyword>
<evidence type="ECO:0000313" key="2">
    <source>
        <dbReference type="EMBL" id="VEL29158.1"/>
    </source>
</evidence>
<protein>
    <submittedName>
        <fullName evidence="2">Uncharacterized protein</fullName>
    </submittedName>
</protein>
<keyword evidence="1" id="KW-1133">Transmembrane helix</keyword>
<feature type="transmembrane region" description="Helical" evidence="1">
    <location>
        <begin position="6"/>
        <end position="24"/>
    </location>
</feature>
<feature type="transmembrane region" description="Helical" evidence="1">
    <location>
        <begin position="75"/>
        <end position="95"/>
    </location>
</feature>
<comment type="caution">
    <text evidence="2">The sequence shown here is derived from an EMBL/GenBank/DDBJ whole genome shotgun (WGS) entry which is preliminary data.</text>
</comment>
<feature type="non-terminal residue" evidence="2">
    <location>
        <position position="1"/>
    </location>
</feature>
<name>A0A3S5AQ06_9PLAT</name>
<reference evidence="2" key="1">
    <citation type="submission" date="2018-11" db="EMBL/GenBank/DDBJ databases">
        <authorList>
            <consortium name="Pathogen Informatics"/>
        </authorList>
    </citation>
    <scope>NUCLEOTIDE SEQUENCE</scope>
</reference>
<keyword evidence="3" id="KW-1185">Reference proteome</keyword>
<proteinExistence type="predicted"/>
<gene>
    <name evidence="2" type="ORF">PXEA_LOCUS22598</name>
</gene>
<evidence type="ECO:0000256" key="1">
    <source>
        <dbReference type="SAM" id="Phobius"/>
    </source>
</evidence>
<keyword evidence="1" id="KW-0472">Membrane</keyword>